<comment type="caution">
    <text evidence="1">The sequence shown here is derived from an EMBL/GenBank/DDBJ whole genome shotgun (WGS) entry which is preliminary data.</text>
</comment>
<evidence type="ECO:0000313" key="1">
    <source>
        <dbReference type="EMBL" id="KAJ3568693.1"/>
    </source>
</evidence>
<dbReference type="Proteomes" id="UP001213000">
    <property type="component" value="Unassembled WGS sequence"/>
</dbReference>
<proteinExistence type="predicted"/>
<evidence type="ECO:0000313" key="2">
    <source>
        <dbReference type="Proteomes" id="UP001213000"/>
    </source>
</evidence>
<keyword evidence="2" id="KW-1185">Reference proteome</keyword>
<protein>
    <submittedName>
        <fullName evidence="1">Uncharacterized protein</fullName>
    </submittedName>
</protein>
<accession>A0AAD5VSN0</accession>
<dbReference type="EMBL" id="JANIEX010000330">
    <property type="protein sequence ID" value="KAJ3568693.1"/>
    <property type="molecule type" value="Genomic_DNA"/>
</dbReference>
<organism evidence="1 2">
    <name type="scientific">Leucocoprinus birnbaumii</name>
    <dbReference type="NCBI Taxonomy" id="56174"/>
    <lineage>
        <taxon>Eukaryota</taxon>
        <taxon>Fungi</taxon>
        <taxon>Dikarya</taxon>
        <taxon>Basidiomycota</taxon>
        <taxon>Agaricomycotina</taxon>
        <taxon>Agaricomycetes</taxon>
        <taxon>Agaricomycetidae</taxon>
        <taxon>Agaricales</taxon>
        <taxon>Agaricineae</taxon>
        <taxon>Agaricaceae</taxon>
        <taxon>Leucocoprinus</taxon>
    </lineage>
</organism>
<sequence length="387" mass="43219">MTESLATFCFAVDEIATGVVGLCDASSLCAMMRVNSYAQGIVRAVLSRRIRMLVDDFLLEGFEEFWDTMGETKSLICGSVALAALDPGAFKAGFRPKDLNLIAPMLPAHEMMRCIEGALGYTRTTATVRPGYRSSVFRFYVYRKGDRRITVSQCTSGTALFALVDAPATHEMNAISATHLYCPYPTLLDAHKSTHSIEMPGVDDLERYAKFSFDFISRAPYGADGECLVGCFGRWRRARGLQAVGKLAWGGFELECEDWMTQAEKKDKVTKNHRQFCTNHVRWRLKRQILERPVRPIMSKFRVVDEIQGRGSVHRHYLWWKTSATSGREASDSKALTIAGSAKEAIWYITDYVTKKGHCNEGANGTGKRVANDNTEAKSVADETLEL</sequence>
<reference evidence="1" key="1">
    <citation type="submission" date="2022-07" db="EMBL/GenBank/DDBJ databases">
        <title>Genome Sequence of Leucocoprinus birnbaumii.</title>
        <authorList>
            <person name="Buettner E."/>
        </authorList>
    </citation>
    <scope>NUCLEOTIDE SEQUENCE</scope>
    <source>
        <strain evidence="1">VT141</strain>
    </source>
</reference>
<gene>
    <name evidence="1" type="ORF">NP233_g5545</name>
</gene>
<dbReference type="AlphaFoldDB" id="A0AAD5VSN0"/>
<name>A0AAD5VSN0_9AGAR</name>